<dbReference type="Proteomes" id="UP000250235">
    <property type="component" value="Unassembled WGS sequence"/>
</dbReference>
<feature type="compositionally biased region" description="Basic and acidic residues" evidence="1">
    <location>
        <begin position="155"/>
        <end position="165"/>
    </location>
</feature>
<reference evidence="2 3" key="1">
    <citation type="journal article" date="2015" name="Proc. Natl. Acad. Sci. U.S.A.">
        <title>The resurrection genome of Boea hygrometrica: A blueprint for survival of dehydration.</title>
        <authorList>
            <person name="Xiao L."/>
            <person name="Yang G."/>
            <person name="Zhang L."/>
            <person name="Yang X."/>
            <person name="Zhao S."/>
            <person name="Ji Z."/>
            <person name="Zhou Q."/>
            <person name="Hu M."/>
            <person name="Wang Y."/>
            <person name="Chen M."/>
            <person name="Xu Y."/>
            <person name="Jin H."/>
            <person name="Xiao X."/>
            <person name="Hu G."/>
            <person name="Bao F."/>
            <person name="Hu Y."/>
            <person name="Wan P."/>
            <person name="Li L."/>
            <person name="Deng X."/>
            <person name="Kuang T."/>
            <person name="Xiang C."/>
            <person name="Zhu J.K."/>
            <person name="Oliver M.J."/>
            <person name="He Y."/>
        </authorList>
    </citation>
    <scope>NUCLEOTIDE SEQUENCE [LARGE SCALE GENOMIC DNA]</scope>
    <source>
        <strain evidence="3">cv. XS01</strain>
    </source>
</reference>
<dbReference type="AlphaFoldDB" id="A0A2Z7A945"/>
<feature type="region of interest" description="Disordered" evidence="1">
    <location>
        <begin position="210"/>
        <end position="233"/>
    </location>
</feature>
<feature type="compositionally biased region" description="Polar residues" evidence="1">
    <location>
        <begin position="217"/>
        <end position="231"/>
    </location>
</feature>
<name>A0A2Z7A945_9LAMI</name>
<proteinExistence type="predicted"/>
<gene>
    <name evidence="2" type="ORF">F511_31368</name>
</gene>
<feature type="region of interest" description="Disordered" evidence="1">
    <location>
        <begin position="67"/>
        <end position="108"/>
    </location>
</feature>
<keyword evidence="3" id="KW-1185">Reference proteome</keyword>
<organism evidence="2 3">
    <name type="scientific">Dorcoceras hygrometricum</name>
    <dbReference type="NCBI Taxonomy" id="472368"/>
    <lineage>
        <taxon>Eukaryota</taxon>
        <taxon>Viridiplantae</taxon>
        <taxon>Streptophyta</taxon>
        <taxon>Embryophyta</taxon>
        <taxon>Tracheophyta</taxon>
        <taxon>Spermatophyta</taxon>
        <taxon>Magnoliopsida</taxon>
        <taxon>eudicotyledons</taxon>
        <taxon>Gunneridae</taxon>
        <taxon>Pentapetalae</taxon>
        <taxon>asterids</taxon>
        <taxon>lamiids</taxon>
        <taxon>Lamiales</taxon>
        <taxon>Gesneriaceae</taxon>
        <taxon>Didymocarpoideae</taxon>
        <taxon>Trichosporeae</taxon>
        <taxon>Loxocarpinae</taxon>
        <taxon>Dorcoceras</taxon>
    </lineage>
</organism>
<feature type="compositionally biased region" description="Polar residues" evidence="1">
    <location>
        <begin position="68"/>
        <end position="85"/>
    </location>
</feature>
<feature type="compositionally biased region" description="Polar residues" evidence="1">
    <location>
        <begin position="145"/>
        <end position="154"/>
    </location>
</feature>
<protein>
    <submittedName>
        <fullName evidence="2">Uncharacterized protein</fullName>
    </submittedName>
</protein>
<dbReference type="EMBL" id="KV017502">
    <property type="protein sequence ID" value="KZV18173.1"/>
    <property type="molecule type" value="Genomic_DNA"/>
</dbReference>
<evidence type="ECO:0000313" key="2">
    <source>
        <dbReference type="EMBL" id="KZV18173.1"/>
    </source>
</evidence>
<sequence>MGIDHLKLHSVQPGYLKNLHRSTHTHAAQKQGKETMSNLSPSTITAQWSSGATTQSATTPMTALDLSGATTQPADHNASSTQDPTALTKLRTRRNRLPRSSKETGEAIDQISRRYLNLQLLRNSSTRRSKAPQVSIESSKPGEPSATNLAPNNGENRRKSQKKDLGANSYLSSQRYAKHPLLTKTASQKESRSLSLNDVALSLDLKQISPANAHPDLNNSEPYRSTPNSLTEPVHTIPLTTRLSSLR</sequence>
<feature type="region of interest" description="Disordered" evidence="1">
    <location>
        <begin position="123"/>
        <end position="166"/>
    </location>
</feature>
<evidence type="ECO:0000313" key="3">
    <source>
        <dbReference type="Proteomes" id="UP000250235"/>
    </source>
</evidence>
<accession>A0A2Z7A945</accession>
<feature type="compositionally biased region" description="Basic residues" evidence="1">
    <location>
        <begin position="90"/>
        <end position="99"/>
    </location>
</feature>
<evidence type="ECO:0000256" key="1">
    <source>
        <dbReference type="SAM" id="MobiDB-lite"/>
    </source>
</evidence>